<dbReference type="InterPro" id="IPR005754">
    <property type="entry name" value="Sortase"/>
</dbReference>
<dbReference type="NCBIfam" id="TIGR01076">
    <property type="entry name" value="sortase_fam"/>
    <property type="match status" value="1"/>
</dbReference>
<comment type="caution">
    <text evidence="4">The sequence shown here is derived from an EMBL/GenBank/DDBJ whole genome shotgun (WGS) entry which is preliminary data.</text>
</comment>
<reference evidence="4 5" key="2">
    <citation type="submission" date="2008-10" db="EMBL/GenBank/DDBJ databases">
        <title>Draft genome sequence of Clostridium hiranonis (DSM 13275).</title>
        <authorList>
            <person name="Sudarsanam P."/>
            <person name="Ley R."/>
            <person name="Guruge J."/>
            <person name="Turnbaugh P.J."/>
            <person name="Mahowald M."/>
            <person name="Liep D."/>
            <person name="Gordon J."/>
        </authorList>
    </citation>
    <scope>NUCLEOTIDE SEQUENCE [LARGE SCALE GENOMIC DNA]</scope>
    <source>
        <strain evidence="4 5">DSM 13275</strain>
    </source>
</reference>
<dbReference type="Proteomes" id="UP000003178">
    <property type="component" value="Unassembled WGS sequence"/>
</dbReference>
<feature type="transmembrane region" description="Helical" evidence="3">
    <location>
        <begin position="256"/>
        <end position="277"/>
    </location>
</feature>
<dbReference type="GO" id="GO:0016787">
    <property type="term" value="F:hydrolase activity"/>
    <property type="evidence" value="ECO:0007669"/>
    <property type="project" value="UniProtKB-KW"/>
</dbReference>
<evidence type="ECO:0000313" key="4">
    <source>
        <dbReference type="EMBL" id="EEA84625.1"/>
    </source>
</evidence>
<reference evidence="4 5" key="1">
    <citation type="submission" date="2008-09" db="EMBL/GenBank/DDBJ databases">
        <authorList>
            <person name="Fulton L."/>
            <person name="Clifton S."/>
            <person name="Fulton B."/>
            <person name="Xu J."/>
            <person name="Minx P."/>
            <person name="Pepin K.H."/>
            <person name="Johnson M."/>
            <person name="Thiruvilangam P."/>
            <person name="Bhonagiri V."/>
            <person name="Nash W.E."/>
            <person name="Mardis E.R."/>
            <person name="Wilson R.K."/>
        </authorList>
    </citation>
    <scope>NUCLEOTIDE SEQUENCE [LARGE SCALE GENOMIC DNA]</scope>
    <source>
        <strain evidence="4 5">DSM 13275</strain>
    </source>
</reference>
<evidence type="ECO:0000313" key="5">
    <source>
        <dbReference type="Proteomes" id="UP000003178"/>
    </source>
</evidence>
<keyword evidence="5" id="KW-1185">Reference proteome</keyword>
<dbReference type="SUPFAM" id="SSF63817">
    <property type="entry name" value="Sortase"/>
    <property type="match status" value="1"/>
</dbReference>
<feature type="active site" description="Proton donor/acceptor" evidence="2">
    <location>
        <position position="159"/>
    </location>
</feature>
<name>B6G0P9_PEPHT</name>
<keyword evidence="1" id="KW-0378">Hydrolase</keyword>
<dbReference type="STRING" id="500633.CLOHIR_01705"/>
<feature type="active site" description="Acyl-thioester intermediate" evidence="2">
    <location>
        <position position="221"/>
    </location>
</feature>
<sequence length="291" mass="32863">MKKQKPKKKKNKKQLIADILTMIILIAGILIIAYPSISNYLYIKSSSKVIDTYNKSIDTNEVEMKKKFNNAIIYNHGLITDEEITDPFSTPKETDAIYEKQLDVNGSGMMGTIDIPKINMEAPIYHGTKEVVLQAGIGHLYGTSLPVGGNSTHSVLTGHRGLPNKKLFTELDQIEEGDRFYLKILGNKIAYQVDQILTVLPTETSALGIVKNMDYCTLVTCTPYGVNSHRLLIRGERIPYSEEDYQKDKLKGKMNILFELAILALGILAIIIFMYIYKKRQKRKVDENGKK</sequence>
<organism evidence="4 5">
    <name type="scientific">Peptacetobacter hiranonis (strain DSM 13275 / JCM 10541 / KCTC 15199 / TO-931)</name>
    <name type="common">Clostridium hiranonis</name>
    <dbReference type="NCBI Taxonomy" id="500633"/>
    <lineage>
        <taxon>Bacteria</taxon>
        <taxon>Bacillati</taxon>
        <taxon>Bacillota</taxon>
        <taxon>Clostridia</taxon>
        <taxon>Peptostreptococcales</taxon>
        <taxon>Peptostreptococcaceae</taxon>
        <taxon>Peptacetobacter</taxon>
    </lineage>
</organism>
<evidence type="ECO:0000256" key="1">
    <source>
        <dbReference type="ARBA" id="ARBA00022801"/>
    </source>
</evidence>
<dbReference type="eggNOG" id="COG3764">
    <property type="taxonomic scope" value="Bacteria"/>
</dbReference>
<dbReference type="RefSeq" id="WP_006440565.1">
    <property type="nucleotide sequence ID" value="NZ_DS995358.1"/>
</dbReference>
<protein>
    <submittedName>
        <fullName evidence="4">Sortase family protein</fullName>
    </submittedName>
</protein>
<dbReference type="AlphaFoldDB" id="B6G0P9"/>
<dbReference type="Gene3D" id="2.40.260.10">
    <property type="entry name" value="Sortase"/>
    <property type="match status" value="1"/>
</dbReference>
<dbReference type="Pfam" id="PF04203">
    <property type="entry name" value="Sortase"/>
    <property type="match status" value="1"/>
</dbReference>
<gene>
    <name evidence="4" type="ORF">CLOHIR_01705</name>
</gene>
<dbReference type="OrthoDB" id="1648028at2"/>
<keyword evidence="3" id="KW-0812">Transmembrane</keyword>
<feature type="transmembrane region" description="Helical" evidence="3">
    <location>
        <begin position="15"/>
        <end position="37"/>
    </location>
</feature>
<evidence type="ECO:0000256" key="2">
    <source>
        <dbReference type="PIRSR" id="PIRSR605754-1"/>
    </source>
</evidence>
<keyword evidence="3" id="KW-0472">Membrane</keyword>
<dbReference type="InterPro" id="IPR042002">
    <property type="entry name" value="Sortase_C"/>
</dbReference>
<dbReference type="HOGENOM" id="CLU_045680_1_1_9"/>
<evidence type="ECO:0000256" key="3">
    <source>
        <dbReference type="SAM" id="Phobius"/>
    </source>
</evidence>
<dbReference type="EMBL" id="ABWP01000068">
    <property type="protein sequence ID" value="EEA84625.1"/>
    <property type="molecule type" value="Genomic_DNA"/>
</dbReference>
<dbReference type="NCBIfam" id="NF033745">
    <property type="entry name" value="class_C_sortase"/>
    <property type="match status" value="1"/>
</dbReference>
<proteinExistence type="predicted"/>
<keyword evidence="3" id="KW-1133">Transmembrane helix</keyword>
<dbReference type="CDD" id="cd05827">
    <property type="entry name" value="Sortase_C"/>
    <property type="match status" value="1"/>
</dbReference>
<dbReference type="InterPro" id="IPR023365">
    <property type="entry name" value="Sortase_dom-sf"/>
</dbReference>
<accession>B6G0P9</accession>